<dbReference type="Pfam" id="PF00288">
    <property type="entry name" value="GHMP_kinases_N"/>
    <property type="match status" value="1"/>
</dbReference>
<name>X1DPD9_9ZZZZ</name>
<dbReference type="PANTHER" id="PTHR10457:SF7">
    <property type="entry name" value="GALACTOKINASE-RELATED"/>
    <property type="match status" value="1"/>
</dbReference>
<evidence type="ECO:0000256" key="2">
    <source>
        <dbReference type="ARBA" id="ARBA00022840"/>
    </source>
</evidence>
<organism evidence="4">
    <name type="scientific">marine sediment metagenome</name>
    <dbReference type="NCBI Taxonomy" id="412755"/>
    <lineage>
        <taxon>unclassified sequences</taxon>
        <taxon>metagenomes</taxon>
        <taxon>ecological metagenomes</taxon>
    </lineage>
</organism>
<feature type="non-terminal residue" evidence="4">
    <location>
        <position position="203"/>
    </location>
</feature>
<dbReference type="InterPro" id="IPR020568">
    <property type="entry name" value="Ribosomal_Su5_D2-typ_SF"/>
</dbReference>
<dbReference type="Gene3D" id="3.30.230.120">
    <property type="match status" value="1"/>
</dbReference>
<dbReference type="SUPFAM" id="SSF54211">
    <property type="entry name" value="Ribosomal protein S5 domain 2-like"/>
    <property type="match status" value="1"/>
</dbReference>
<dbReference type="InterPro" id="IPR006204">
    <property type="entry name" value="GHMP_kinase_N_dom"/>
</dbReference>
<comment type="caution">
    <text evidence="4">The sequence shown here is derived from an EMBL/GenBank/DDBJ whole genome shotgun (WGS) entry which is preliminary data.</text>
</comment>
<dbReference type="PANTHER" id="PTHR10457">
    <property type="entry name" value="MEVALONATE KINASE/GALACTOKINASE"/>
    <property type="match status" value="1"/>
</dbReference>
<dbReference type="EMBL" id="BART01032359">
    <property type="protein sequence ID" value="GAH10105.1"/>
    <property type="molecule type" value="Genomic_DNA"/>
</dbReference>
<feature type="domain" description="GHMP kinase N-terminal" evidence="3">
    <location>
        <begin position="97"/>
        <end position="177"/>
    </location>
</feature>
<proteinExistence type="predicted"/>
<dbReference type="GO" id="GO:0005524">
    <property type="term" value="F:ATP binding"/>
    <property type="evidence" value="ECO:0007669"/>
    <property type="project" value="UniProtKB-KW"/>
</dbReference>
<dbReference type="PRINTS" id="PR00473">
    <property type="entry name" value="GALCTOKINASE"/>
</dbReference>
<gene>
    <name evidence="4" type="ORF">S01H4_55948</name>
</gene>
<dbReference type="InterPro" id="IPR000705">
    <property type="entry name" value="Galactokinase"/>
</dbReference>
<protein>
    <recommendedName>
        <fullName evidence="3">GHMP kinase N-terminal domain-containing protein</fullName>
    </recommendedName>
</protein>
<sequence>MIEFSYSKLVKIAFILKMKEEIYLKIPGRICIIGDKVDLLGKPVIAMAINLMMKFYYKSRDDDTIEFYSRDTNERIKFQLKDTPPRNIDLAYWSVLYERLKERITHGFYLEVESDIPIGVGLSTSAAISVGFLKIMSEAFTLKLSDNEIAELAYLGENNDLGIQCGRMDQYSIAHGGITFIHTNENPEVEQLDVNYLPIVVGD</sequence>
<reference evidence="4" key="1">
    <citation type="journal article" date="2014" name="Front. Microbiol.">
        <title>High frequency of phylogenetically diverse reductive dehalogenase-homologous genes in deep subseafloor sedimentary metagenomes.</title>
        <authorList>
            <person name="Kawai M."/>
            <person name="Futagami T."/>
            <person name="Toyoda A."/>
            <person name="Takaki Y."/>
            <person name="Nishi S."/>
            <person name="Hori S."/>
            <person name="Arai W."/>
            <person name="Tsubouchi T."/>
            <person name="Morono Y."/>
            <person name="Uchiyama I."/>
            <person name="Ito T."/>
            <person name="Fujiyama A."/>
            <person name="Inagaki F."/>
            <person name="Takami H."/>
        </authorList>
    </citation>
    <scope>NUCLEOTIDE SEQUENCE</scope>
    <source>
        <strain evidence="4">Expedition CK06-06</strain>
    </source>
</reference>
<evidence type="ECO:0000259" key="3">
    <source>
        <dbReference type="Pfam" id="PF00288"/>
    </source>
</evidence>
<dbReference type="GO" id="GO:0004335">
    <property type="term" value="F:galactokinase activity"/>
    <property type="evidence" value="ECO:0007669"/>
    <property type="project" value="InterPro"/>
</dbReference>
<accession>X1DPD9</accession>
<evidence type="ECO:0000256" key="1">
    <source>
        <dbReference type="ARBA" id="ARBA00022741"/>
    </source>
</evidence>
<dbReference type="GO" id="GO:0006012">
    <property type="term" value="P:galactose metabolic process"/>
    <property type="evidence" value="ECO:0007669"/>
    <property type="project" value="InterPro"/>
</dbReference>
<dbReference type="GO" id="GO:0005829">
    <property type="term" value="C:cytosol"/>
    <property type="evidence" value="ECO:0007669"/>
    <property type="project" value="TreeGrafter"/>
</dbReference>
<evidence type="ECO:0000313" key="4">
    <source>
        <dbReference type="EMBL" id="GAH10105.1"/>
    </source>
</evidence>
<dbReference type="PRINTS" id="PR00959">
    <property type="entry name" value="MEVGALKINASE"/>
</dbReference>
<dbReference type="AlphaFoldDB" id="X1DPD9"/>
<keyword evidence="1" id="KW-0547">Nucleotide-binding</keyword>
<keyword evidence="2" id="KW-0067">ATP-binding</keyword>